<evidence type="ECO:0000259" key="2">
    <source>
        <dbReference type="PROSITE" id="PS51549"/>
    </source>
</evidence>
<feature type="compositionally biased region" description="Low complexity" evidence="1">
    <location>
        <begin position="54"/>
        <end position="76"/>
    </location>
</feature>
<gene>
    <name evidence="3" type="ORF">V3C41_16345</name>
</gene>
<name>A0ABV0GVH0_PAENI</name>
<organism evidence="3 4">
    <name type="scientific">Paenarthrobacter nicotinovorans</name>
    <name type="common">Arthrobacter nicotinovorans</name>
    <dbReference type="NCBI Taxonomy" id="29320"/>
    <lineage>
        <taxon>Bacteria</taxon>
        <taxon>Bacillati</taxon>
        <taxon>Actinomycetota</taxon>
        <taxon>Actinomycetes</taxon>
        <taxon>Micrococcales</taxon>
        <taxon>Micrococcaceae</taxon>
        <taxon>Paenarthrobacter</taxon>
    </lineage>
</organism>
<protein>
    <submittedName>
        <fullName evidence="3">DM13 domain-containing protein</fullName>
    </submittedName>
</protein>
<dbReference type="Pfam" id="PF10517">
    <property type="entry name" value="DM13"/>
    <property type="match status" value="1"/>
</dbReference>
<accession>A0ABV0GVH0</accession>
<comment type="caution">
    <text evidence="3">The sequence shown here is derived from an EMBL/GenBank/DDBJ whole genome shotgun (WGS) entry which is preliminary data.</text>
</comment>
<feature type="region of interest" description="Disordered" evidence="1">
    <location>
        <begin position="54"/>
        <end position="92"/>
    </location>
</feature>
<evidence type="ECO:0000256" key="1">
    <source>
        <dbReference type="SAM" id="MobiDB-lite"/>
    </source>
</evidence>
<sequence>MNRLRIFIRSHRALAAVIAVMVLAAVMAGAALFQPWRIFTSSNVNEALPVVEGPANTSSGGGTAAASPGNTAANGAQPTNPQPTSPIPSPAILKSGAFESQEHETTGSAQLLALPDGSHVLRLENLASSDGPDVKVWLSSLEAGGDWFKYRSGAYVDLGSIKATHGNHNYAIPAGTDVSGLTSVVLWCDRFSVAFGSAPLA</sequence>
<dbReference type="Proteomes" id="UP001448614">
    <property type="component" value="Unassembled WGS sequence"/>
</dbReference>
<evidence type="ECO:0000313" key="3">
    <source>
        <dbReference type="EMBL" id="MEO3942648.1"/>
    </source>
</evidence>
<keyword evidence="4" id="KW-1185">Reference proteome</keyword>
<evidence type="ECO:0000313" key="4">
    <source>
        <dbReference type="Proteomes" id="UP001448614"/>
    </source>
</evidence>
<proteinExistence type="predicted"/>
<dbReference type="InterPro" id="IPR019545">
    <property type="entry name" value="DM13_domain"/>
</dbReference>
<feature type="domain" description="DM13" evidence="2">
    <location>
        <begin position="91"/>
        <end position="201"/>
    </location>
</feature>
<dbReference type="EMBL" id="JBBMFV010000004">
    <property type="protein sequence ID" value="MEO3942648.1"/>
    <property type="molecule type" value="Genomic_DNA"/>
</dbReference>
<feature type="compositionally biased region" description="Pro residues" evidence="1">
    <location>
        <begin position="80"/>
        <end position="89"/>
    </location>
</feature>
<dbReference type="PROSITE" id="PS51549">
    <property type="entry name" value="DM13"/>
    <property type="match status" value="1"/>
</dbReference>
<reference evidence="3 4" key="1">
    <citation type="journal article" date="2024" name="Appl. Microbiol. Biotechnol.">
        <title>Biosynthetic gene clusters with biotechnological applications in novel Antarctic isolates from Actinomycetota.</title>
        <authorList>
            <person name="Bruna P."/>
            <person name="Nunez-Montero K."/>
            <person name="Contreras M.J."/>
            <person name="Leal K."/>
            <person name="Garcia M."/>
            <person name="Abanto M."/>
            <person name="Barrientos L."/>
        </authorList>
    </citation>
    <scope>NUCLEOTIDE SEQUENCE [LARGE SCALE GENOMIC DNA]</scope>
    <source>
        <strain evidence="3 4">Se16.17</strain>
    </source>
</reference>
<dbReference type="RefSeq" id="WP_347783232.1">
    <property type="nucleotide sequence ID" value="NZ_JBBMFV010000004.1"/>
</dbReference>